<evidence type="ECO:0000259" key="5">
    <source>
        <dbReference type="Pfam" id="PF08100"/>
    </source>
</evidence>
<dbReference type="EMBL" id="CP000492">
    <property type="protein sequence ID" value="ABL66698.1"/>
    <property type="molecule type" value="Genomic_DNA"/>
</dbReference>
<reference evidence="6 7" key="1">
    <citation type="submission" date="2006-12" db="EMBL/GenBank/DDBJ databases">
        <title>Complete sequence of Chlorobium phaeobacteroides DSM 266.</title>
        <authorList>
            <consortium name="US DOE Joint Genome Institute"/>
            <person name="Copeland A."/>
            <person name="Lucas S."/>
            <person name="Lapidus A."/>
            <person name="Barry K."/>
            <person name="Detter J.C."/>
            <person name="Glavina del Rio T."/>
            <person name="Hammon N."/>
            <person name="Israni S."/>
            <person name="Pitluck S."/>
            <person name="Goltsman E."/>
            <person name="Schmutz J."/>
            <person name="Larimer F."/>
            <person name="Land M."/>
            <person name="Hauser L."/>
            <person name="Mikhailova N."/>
            <person name="Li T."/>
            <person name="Overmann J."/>
            <person name="Bryant D.A."/>
            <person name="Richardson P."/>
        </authorList>
    </citation>
    <scope>NUCLEOTIDE SEQUENCE [LARGE SCALE GENOMIC DNA]</scope>
    <source>
        <strain evidence="6 7">DSM 266</strain>
    </source>
</reference>
<protein>
    <submittedName>
        <fullName evidence="6">O-methyltransferase, family 2</fullName>
    </submittedName>
</protein>
<dbReference type="InterPro" id="IPR016461">
    <property type="entry name" value="COMT-like"/>
</dbReference>
<dbReference type="Pfam" id="PF08100">
    <property type="entry name" value="Dimerisation"/>
    <property type="match status" value="1"/>
</dbReference>
<dbReference type="KEGG" id="cph:Cpha266_2714"/>
<keyword evidence="3" id="KW-0949">S-adenosyl-L-methionine</keyword>
<evidence type="ECO:0000313" key="6">
    <source>
        <dbReference type="EMBL" id="ABL66698.1"/>
    </source>
</evidence>
<accession>A1BJX1</accession>
<dbReference type="InterPro" id="IPR012967">
    <property type="entry name" value="COMT_dimerisation"/>
</dbReference>
<dbReference type="Gene3D" id="1.10.10.10">
    <property type="entry name" value="Winged helix-like DNA-binding domain superfamily/Winged helix DNA-binding domain"/>
    <property type="match status" value="1"/>
</dbReference>
<proteinExistence type="predicted"/>
<dbReference type="eggNOG" id="COG2813">
    <property type="taxonomic scope" value="Bacteria"/>
</dbReference>
<dbReference type="FunFam" id="1.10.10.10:FF:001152">
    <property type="entry name" value="Bacteriochlorophyllide d C-20 methyltransferase"/>
    <property type="match status" value="1"/>
</dbReference>
<dbReference type="InterPro" id="IPR014088">
    <property type="entry name" value="BchU"/>
</dbReference>
<dbReference type="OrthoDB" id="9766840at2"/>
<dbReference type="RefSeq" id="WP_015961225.1">
    <property type="nucleotide sequence ID" value="NC_008639.1"/>
</dbReference>
<evidence type="ECO:0000313" key="7">
    <source>
        <dbReference type="Proteomes" id="UP000008701"/>
    </source>
</evidence>
<dbReference type="NCBIfam" id="TIGR02716">
    <property type="entry name" value="C20_methyl_CrtF"/>
    <property type="match status" value="1"/>
</dbReference>
<dbReference type="SUPFAM" id="SSF46785">
    <property type="entry name" value="Winged helix' DNA-binding domain"/>
    <property type="match status" value="1"/>
</dbReference>
<dbReference type="STRING" id="290317.Cpha266_2714"/>
<dbReference type="PIRSF" id="PIRSF005739">
    <property type="entry name" value="O-mtase"/>
    <property type="match status" value="1"/>
</dbReference>
<dbReference type="PANTHER" id="PTHR43712:SF2">
    <property type="entry name" value="O-METHYLTRANSFERASE CICE"/>
    <property type="match status" value="1"/>
</dbReference>
<dbReference type="SUPFAM" id="SSF53335">
    <property type="entry name" value="S-adenosyl-L-methionine-dependent methyltransferases"/>
    <property type="match status" value="1"/>
</dbReference>
<feature type="domain" description="O-methyltransferase dimerisation" evidence="5">
    <location>
        <begin position="19"/>
        <end position="89"/>
    </location>
</feature>
<dbReference type="InterPro" id="IPR036390">
    <property type="entry name" value="WH_DNA-bd_sf"/>
</dbReference>
<dbReference type="InterPro" id="IPR001077">
    <property type="entry name" value="COMT_C"/>
</dbReference>
<keyword evidence="7" id="KW-1185">Reference proteome</keyword>
<feature type="domain" description="O-methyltransferase C-terminal" evidence="4">
    <location>
        <begin position="144"/>
        <end position="284"/>
    </location>
</feature>
<dbReference type="PANTHER" id="PTHR43712">
    <property type="entry name" value="PUTATIVE (AFU_ORTHOLOGUE AFUA_4G14580)-RELATED"/>
    <property type="match status" value="1"/>
</dbReference>
<dbReference type="PROSITE" id="PS51683">
    <property type="entry name" value="SAM_OMT_II"/>
    <property type="match status" value="1"/>
</dbReference>
<gene>
    <name evidence="6" type="ordered locus">Cpha266_2714</name>
</gene>
<keyword evidence="2 6" id="KW-0808">Transferase</keyword>
<dbReference type="GO" id="GO:0046983">
    <property type="term" value="F:protein dimerization activity"/>
    <property type="evidence" value="ECO:0007669"/>
    <property type="project" value="InterPro"/>
</dbReference>
<dbReference type="InterPro" id="IPR036388">
    <property type="entry name" value="WH-like_DNA-bd_sf"/>
</dbReference>
<dbReference type="GO" id="GO:0032259">
    <property type="term" value="P:methylation"/>
    <property type="evidence" value="ECO:0007669"/>
    <property type="project" value="UniProtKB-KW"/>
</dbReference>
<evidence type="ECO:0000256" key="1">
    <source>
        <dbReference type="ARBA" id="ARBA00022603"/>
    </source>
</evidence>
<evidence type="ECO:0000259" key="4">
    <source>
        <dbReference type="Pfam" id="PF00891"/>
    </source>
</evidence>
<dbReference type="AlphaFoldDB" id="A1BJX1"/>
<name>A1BJX1_CHLPD</name>
<organism evidence="6 7">
    <name type="scientific">Chlorobium phaeobacteroides (strain DSM 266 / SMG 266 / 2430)</name>
    <dbReference type="NCBI Taxonomy" id="290317"/>
    <lineage>
        <taxon>Bacteria</taxon>
        <taxon>Pseudomonadati</taxon>
        <taxon>Chlorobiota</taxon>
        <taxon>Chlorobiia</taxon>
        <taxon>Chlorobiales</taxon>
        <taxon>Chlorobiaceae</taxon>
        <taxon>Chlorobium/Pelodictyon group</taxon>
        <taxon>Chlorobium</taxon>
    </lineage>
</organism>
<evidence type="ECO:0000256" key="2">
    <source>
        <dbReference type="ARBA" id="ARBA00022679"/>
    </source>
</evidence>
<dbReference type="InterPro" id="IPR029063">
    <property type="entry name" value="SAM-dependent_MTases_sf"/>
</dbReference>
<dbReference type="Gene3D" id="3.40.50.150">
    <property type="entry name" value="Vaccinia Virus protein VP39"/>
    <property type="match status" value="1"/>
</dbReference>
<sequence length="339" mass="37480">MNDIELLQQNHRANELCFKGLVEFGCFKAAVELDLFSLLADEPKDTEDLASSVGAVPMRLGMLLEALRQIGITEERDGKWALTSFSKAMFVPNSEHPNMYMTPVARAMVHLSDNFYMDLASAVKGTMNFKGEVPYPPVTREDNWYFEEIHRSNAHFAIKLLLEEADLSAAKTLVDVGGGIGDISAALLKKYTGLQSTILNLPGAVPLVNDNAAEKGVADRLRGAVVDIYKEAYPQADAVMFCRILYSANEQLTDMMCRKAFEALSAGGKLIILDMVIDDPETPNFDYLSHYILGAGMPFSVLGFKPQSAYKEILEAIGFTDVRMVRKYDQLLCEAVKPA</sequence>
<dbReference type="HOGENOM" id="CLU_005533_4_0_10"/>
<dbReference type="GO" id="GO:0008171">
    <property type="term" value="F:O-methyltransferase activity"/>
    <property type="evidence" value="ECO:0007669"/>
    <property type="project" value="InterPro"/>
</dbReference>
<dbReference type="Proteomes" id="UP000008701">
    <property type="component" value="Chromosome"/>
</dbReference>
<keyword evidence="1 6" id="KW-0489">Methyltransferase</keyword>
<dbReference type="Pfam" id="PF00891">
    <property type="entry name" value="Methyltransf_2"/>
    <property type="match status" value="1"/>
</dbReference>
<evidence type="ECO:0000256" key="3">
    <source>
        <dbReference type="ARBA" id="ARBA00022691"/>
    </source>
</evidence>